<keyword evidence="3" id="KW-1185">Reference proteome</keyword>
<evidence type="ECO:0000313" key="3">
    <source>
        <dbReference type="Proteomes" id="UP000606786"/>
    </source>
</evidence>
<reference evidence="2" key="1">
    <citation type="submission" date="2020-11" db="EMBL/GenBank/DDBJ databases">
        <authorList>
            <person name="Whitehead M."/>
        </authorList>
    </citation>
    <scope>NUCLEOTIDE SEQUENCE</scope>
    <source>
        <strain evidence="2">EGII</strain>
    </source>
</reference>
<gene>
    <name evidence="2" type="ORF">CCAP1982_LOCUS6839</name>
</gene>
<name>A0A811UIT1_CERCA</name>
<protein>
    <submittedName>
        <fullName evidence="2">(Mediterranean fruit fly) hypothetical protein</fullName>
    </submittedName>
</protein>
<proteinExistence type="predicted"/>
<sequence>MSFAFSYVDKTGKEKSVVQVSKNIVPTTSKPTHPLPFTRQIAQERVVVELNSSTSWYTEADSIRQRKNWLTQCQKRAGGTRNTELQLKEKRLPFSPNRDQPQIEPFAGIA</sequence>
<feature type="compositionally biased region" description="Polar residues" evidence="1">
    <location>
        <begin position="76"/>
        <end position="85"/>
    </location>
</feature>
<evidence type="ECO:0000256" key="1">
    <source>
        <dbReference type="SAM" id="MobiDB-lite"/>
    </source>
</evidence>
<accession>A0A811UIT1</accession>
<dbReference type="AlphaFoldDB" id="A0A811UIT1"/>
<organism evidence="2 3">
    <name type="scientific">Ceratitis capitata</name>
    <name type="common">Mediterranean fruit fly</name>
    <name type="synonym">Tephritis capitata</name>
    <dbReference type="NCBI Taxonomy" id="7213"/>
    <lineage>
        <taxon>Eukaryota</taxon>
        <taxon>Metazoa</taxon>
        <taxon>Ecdysozoa</taxon>
        <taxon>Arthropoda</taxon>
        <taxon>Hexapoda</taxon>
        <taxon>Insecta</taxon>
        <taxon>Pterygota</taxon>
        <taxon>Neoptera</taxon>
        <taxon>Endopterygota</taxon>
        <taxon>Diptera</taxon>
        <taxon>Brachycera</taxon>
        <taxon>Muscomorpha</taxon>
        <taxon>Tephritoidea</taxon>
        <taxon>Tephritidae</taxon>
        <taxon>Ceratitis</taxon>
        <taxon>Ceratitis</taxon>
    </lineage>
</organism>
<evidence type="ECO:0000313" key="2">
    <source>
        <dbReference type="EMBL" id="CAD6998228.1"/>
    </source>
</evidence>
<dbReference type="Proteomes" id="UP000606786">
    <property type="component" value="Unassembled WGS sequence"/>
</dbReference>
<feature type="region of interest" description="Disordered" evidence="1">
    <location>
        <begin position="76"/>
        <end position="110"/>
    </location>
</feature>
<dbReference type="EMBL" id="CAJHJT010000012">
    <property type="protein sequence ID" value="CAD6998228.1"/>
    <property type="molecule type" value="Genomic_DNA"/>
</dbReference>
<comment type="caution">
    <text evidence="2">The sequence shown here is derived from an EMBL/GenBank/DDBJ whole genome shotgun (WGS) entry which is preliminary data.</text>
</comment>